<dbReference type="OrthoDB" id="5121599at2"/>
<dbReference type="EMBL" id="CP012752">
    <property type="protein sequence ID" value="ALG08077.1"/>
    <property type="molecule type" value="Genomic_DNA"/>
</dbReference>
<dbReference type="STRING" id="860235.AOZ06_15165"/>
<evidence type="ECO:0000256" key="2">
    <source>
        <dbReference type="SAM" id="SignalP"/>
    </source>
</evidence>
<evidence type="ECO:0000313" key="3">
    <source>
        <dbReference type="EMBL" id="ALG08077.1"/>
    </source>
</evidence>
<dbReference type="Gene3D" id="2.40.10.10">
    <property type="entry name" value="Trypsin-like serine proteases"/>
    <property type="match status" value="2"/>
</dbReference>
<dbReference type="SUPFAM" id="SSF50494">
    <property type="entry name" value="Trypsin-like serine proteases"/>
    <property type="match status" value="1"/>
</dbReference>
<dbReference type="InterPro" id="IPR009003">
    <property type="entry name" value="Peptidase_S1_PA"/>
</dbReference>
<keyword evidence="4" id="KW-1185">Reference proteome</keyword>
<accession>A0A0N9I0T2</accession>
<protein>
    <recommendedName>
        <fullName evidence="5">Peptidase</fullName>
    </recommendedName>
</protein>
<feature type="signal peptide" evidence="2">
    <location>
        <begin position="1"/>
        <end position="27"/>
    </location>
</feature>
<name>A0A0N9I0T2_9PSEU</name>
<organism evidence="3 4">
    <name type="scientific">Kibdelosporangium phytohabitans</name>
    <dbReference type="NCBI Taxonomy" id="860235"/>
    <lineage>
        <taxon>Bacteria</taxon>
        <taxon>Bacillati</taxon>
        <taxon>Actinomycetota</taxon>
        <taxon>Actinomycetes</taxon>
        <taxon>Pseudonocardiales</taxon>
        <taxon>Pseudonocardiaceae</taxon>
        <taxon>Kibdelosporangium</taxon>
    </lineage>
</organism>
<dbReference type="Proteomes" id="UP000063699">
    <property type="component" value="Chromosome"/>
</dbReference>
<gene>
    <name evidence="3" type="ORF">AOZ06_15165</name>
</gene>
<evidence type="ECO:0000256" key="1">
    <source>
        <dbReference type="SAM" id="MobiDB-lite"/>
    </source>
</evidence>
<dbReference type="KEGG" id="kphy:AOZ06_15165"/>
<dbReference type="RefSeq" id="WP_054289984.1">
    <property type="nucleotide sequence ID" value="NZ_CP012752.1"/>
</dbReference>
<proteinExistence type="predicted"/>
<dbReference type="InterPro" id="IPR043504">
    <property type="entry name" value="Peptidase_S1_PA_chymotrypsin"/>
</dbReference>
<feature type="region of interest" description="Disordered" evidence="1">
    <location>
        <begin position="67"/>
        <end position="91"/>
    </location>
</feature>
<feature type="chain" id="PRO_5006035717" description="Peptidase" evidence="2">
    <location>
        <begin position="28"/>
        <end position="298"/>
    </location>
</feature>
<evidence type="ECO:0000313" key="4">
    <source>
        <dbReference type="Proteomes" id="UP000063699"/>
    </source>
</evidence>
<dbReference type="AlphaFoldDB" id="A0A0N9I0T2"/>
<evidence type="ECO:0008006" key="5">
    <source>
        <dbReference type="Google" id="ProtNLM"/>
    </source>
</evidence>
<reference evidence="3 4" key="1">
    <citation type="submission" date="2015-07" db="EMBL/GenBank/DDBJ databases">
        <title>Genome sequencing of Kibdelosporangium phytohabitans.</title>
        <authorList>
            <person name="Qin S."/>
            <person name="Xing K."/>
        </authorList>
    </citation>
    <scope>NUCLEOTIDE SEQUENCE [LARGE SCALE GENOMIC DNA]</scope>
    <source>
        <strain evidence="3 4">KLBMP1111</strain>
    </source>
</reference>
<sequence length="298" mass="30847">MLKFLRAGAIAGLAIAAAVVPVAGATAATPSAGTKVVAAGQSTAQVDSYWTPERIASAKPYVAPEAQVNARTSTQRAQGEPVRIPGTRPGSGQAGVQASVWGTIGRLYFSIGNGNYICSANVVASDNGDTIATARHCGFNDGGQNYSFAPGYDRGNAPHGWWSWRLAVVVLGDGDTAFVVLNTQNGRHVQNVVGSSGVAFNHNPTSDYTYLLGLPGDKDYAVWCHGWPTTRDNGRTVALRDCNGMSGGASGGPFAYGYNSGTGDVYQNGTYLGNCGGEACGPWFANTELEAWQGAKGA</sequence>
<keyword evidence="2" id="KW-0732">Signal</keyword>